<reference evidence="1" key="2">
    <citation type="journal article" date="2015" name="Data Brief">
        <title>Shoot transcriptome of the giant reed, Arundo donax.</title>
        <authorList>
            <person name="Barrero R.A."/>
            <person name="Guerrero F.D."/>
            <person name="Moolhuijzen P."/>
            <person name="Goolsby J.A."/>
            <person name="Tidwell J."/>
            <person name="Bellgard S.E."/>
            <person name="Bellgard M.I."/>
        </authorList>
    </citation>
    <scope>NUCLEOTIDE SEQUENCE</scope>
    <source>
        <tissue evidence="1">Shoot tissue taken approximately 20 cm above the soil surface</tissue>
    </source>
</reference>
<evidence type="ECO:0000313" key="1">
    <source>
        <dbReference type="EMBL" id="JAD65968.1"/>
    </source>
</evidence>
<protein>
    <submittedName>
        <fullName evidence="1">Uncharacterized protein</fullName>
    </submittedName>
</protein>
<name>A0A0A9BUU0_ARUDO</name>
<dbReference type="AlphaFoldDB" id="A0A0A9BUU0"/>
<reference evidence="1" key="1">
    <citation type="submission" date="2014-09" db="EMBL/GenBank/DDBJ databases">
        <authorList>
            <person name="Magalhaes I.L.F."/>
            <person name="Oliveira U."/>
            <person name="Santos F.R."/>
            <person name="Vidigal T.H.D.A."/>
            <person name="Brescovit A.D."/>
            <person name="Santos A.J."/>
        </authorList>
    </citation>
    <scope>NUCLEOTIDE SEQUENCE</scope>
    <source>
        <tissue evidence="1">Shoot tissue taken approximately 20 cm above the soil surface</tissue>
    </source>
</reference>
<dbReference type="EMBL" id="GBRH01231927">
    <property type="protein sequence ID" value="JAD65968.1"/>
    <property type="molecule type" value="Transcribed_RNA"/>
</dbReference>
<accession>A0A0A9BUU0</accession>
<organism evidence="1">
    <name type="scientific">Arundo donax</name>
    <name type="common">Giant reed</name>
    <name type="synonym">Donax arundinaceus</name>
    <dbReference type="NCBI Taxonomy" id="35708"/>
    <lineage>
        <taxon>Eukaryota</taxon>
        <taxon>Viridiplantae</taxon>
        <taxon>Streptophyta</taxon>
        <taxon>Embryophyta</taxon>
        <taxon>Tracheophyta</taxon>
        <taxon>Spermatophyta</taxon>
        <taxon>Magnoliopsida</taxon>
        <taxon>Liliopsida</taxon>
        <taxon>Poales</taxon>
        <taxon>Poaceae</taxon>
        <taxon>PACMAD clade</taxon>
        <taxon>Arundinoideae</taxon>
        <taxon>Arundineae</taxon>
        <taxon>Arundo</taxon>
    </lineage>
</organism>
<sequence>MYCILTVYKRNIKCATRI</sequence>
<proteinExistence type="predicted"/>